<evidence type="ECO:0000256" key="1">
    <source>
        <dbReference type="SAM" id="MobiDB-lite"/>
    </source>
</evidence>
<name>A0A4Z2HIG0_9TELE</name>
<protein>
    <submittedName>
        <fullName evidence="2">Uncharacterized protein</fullName>
    </submittedName>
</protein>
<dbReference type="EMBL" id="SRLO01000249">
    <property type="protein sequence ID" value="TNN64642.1"/>
    <property type="molecule type" value="Genomic_DNA"/>
</dbReference>
<feature type="compositionally biased region" description="Pro residues" evidence="1">
    <location>
        <begin position="103"/>
        <end position="124"/>
    </location>
</feature>
<feature type="compositionally biased region" description="Basic and acidic residues" evidence="1">
    <location>
        <begin position="69"/>
        <end position="85"/>
    </location>
</feature>
<keyword evidence="3" id="KW-1185">Reference proteome</keyword>
<comment type="caution">
    <text evidence="2">The sequence shown here is derived from an EMBL/GenBank/DDBJ whole genome shotgun (WGS) entry which is preliminary data.</text>
</comment>
<evidence type="ECO:0000313" key="2">
    <source>
        <dbReference type="EMBL" id="TNN64642.1"/>
    </source>
</evidence>
<sequence>MESEKQTGHRSAFHLRPRRQQVVSQSRLSSSSASRLWSSRSRLSPPGAAWPGNVSPGRKLAVSVTSGEHGGESEERDERGDRELMESGVSDSRSAWILEGPDSAPPPPPAVPPPSLPGPPPPAVPSGFSARLSPAPVTTSCSWMVVMELEGR</sequence>
<proteinExistence type="predicted"/>
<feature type="region of interest" description="Disordered" evidence="1">
    <location>
        <begin position="1"/>
        <end position="136"/>
    </location>
</feature>
<evidence type="ECO:0000313" key="3">
    <source>
        <dbReference type="Proteomes" id="UP000314294"/>
    </source>
</evidence>
<gene>
    <name evidence="2" type="ORF">EYF80_025151</name>
</gene>
<dbReference type="Proteomes" id="UP000314294">
    <property type="component" value="Unassembled WGS sequence"/>
</dbReference>
<dbReference type="AlphaFoldDB" id="A0A4Z2HIG0"/>
<feature type="compositionally biased region" description="Low complexity" evidence="1">
    <location>
        <begin position="20"/>
        <end position="46"/>
    </location>
</feature>
<organism evidence="2 3">
    <name type="scientific">Liparis tanakae</name>
    <name type="common">Tanaka's snailfish</name>
    <dbReference type="NCBI Taxonomy" id="230148"/>
    <lineage>
        <taxon>Eukaryota</taxon>
        <taxon>Metazoa</taxon>
        <taxon>Chordata</taxon>
        <taxon>Craniata</taxon>
        <taxon>Vertebrata</taxon>
        <taxon>Euteleostomi</taxon>
        <taxon>Actinopterygii</taxon>
        <taxon>Neopterygii</taxon>
        <taxon>Teleostei</taxon>
        <taxon>Neoteleostei</taxon>
        <taxon>Acanthomorphata</taxon>
        <taxon>Eupercaria</taxon>
        <taxon>Perciformes</taxon>
        <taxon>Cottioidei</taxon>
        <taxon>Cottales</taxon>
        <taxon>Liparidae</taxon>
        <taxon>Liparis</taxon>
    </lineage>
</organism>
<reference evidence="2 3" key="1">
    <citation type="submission" date="2019-03" db="EMBL/GenBank/DDBJ databases">
        <title>First draft genome of Liparis tanakae, snailfish: a comprehensive survey of snailfish specific genes.</title>
        <authorList>
            <person name="Kim W."/>
            <person name="Song I."/>
            <person name="Jeong J.-H."/>
            <person name="Kim D."/>
            <person name="Kim S."/>
            <person name="Ryu S."/>
            <person name="Song J.Y."/>
            <person name="Lee S.K."/>
        </authorList>
    </citation>
    <scope>NUCLEOTIDE SEQUENCE [LARGE SCALE GENOMIC DNA]</scope>
    <source>
        <tissue evidence="2">Muscle</tissue>
    </source>
</reference>
<accession>A0A4Z2HIG0</accession>